<dbReference type="InterPro" id="IPR050300">
    <property type="entry name" value="GDXG_lipolytic_enzyme"/>
</dbReference>
<dbReference type="Pfam" id="PF07859">
    <property type="entry name" value="Abhydrolase_3"/>
    <property type="match status" value="1"/>
</dbReference>
<dbReference type="PANTHER" id="PTHR48081:SF8">
    <property type="entry name" value="ALPHA_BETA HYDROLASE FOLD-3 DOMAIN-CONTAINING PROTEIN-RELATED"/>
    <property type="match status" value="1"/>
</dbReference>
<protein>
    <submittedName>
        <fullName evidence="3">Esterase</fullName>
    </submittedName>
</protein>
<proteinExistence type="predicted"/>
<evidence type="ECO:0000256" key="1">
    <source>
        <dbReference type="ARBA" id="ARBA00022801"/>
    </source>
</evidence>
<sequence length="308" mass="32731">MDPELQPFLSLFPKAELDDPVAARRRLAELSAAVPAPDTAGLRISDRLVPGSPDIPVRVYQPAEPIGAVLWLRGGGFVMGDLDTEHPWAARIAQATGAVVVSVGYRCAPENPYPAALDDVYQALIWLAANAPQLGVEPSRIAVGGHAAGANLAAAAALRARDEGGPRIAFQLLNQPPLDDRQRSWSARTFTDTVFMTRDKVAASWRHYLGGRPASAYAAPARAEELSGLPPTYLATAEFDPNRDEALEFGIRLLQAGVSVELHQWPGTFHGSQVILGADVSQRQLAELGGALRRSLAAGAADLRAVSA</sequence>
<dbReference type="GO" id="GO:0016787">
    <property type="term" value="F:hydrolase activity"/>
    <property type="evidence" value="ECO:0007669"/>
    <property type="project" value="UniProtKB-KW"/>
</dbReference>
<dbReference type="InterPro" id="IPR029058">
    <property type="entry name" value="AB_hydrolase_fold"/>
</dbReference>
<feature type="domain" description="Alpha/beta hydrolase fold-3" evidence="2">
    <location>
        <begin position="69"/>
        <end position="271"/>
    </location>
</feature>
<accession>A0A1A0MA09</accession>
<evidence type="ECO:0000313" key="3">
    <source>
        <dbReference type="EMBL" id="OBA82212.1"/>
    </source>
</evidence>
<dbReference type="OrthoDB" id="3181909at2"/>
<name>A0A1A0MA09_MYCMU</name>
<dbReference type="PANTHER" id="PTHR48081">
    <property type="entry name" value="AB HYDROLASE SUPERFAMILY PROTEIN C4A8.06C"/>
    <property type="match status" value="1"/>
</dbReference>
<dbReference type="Gene3D" id="3.40.50.1820">
    <property type="entry name" value="alpha/beta hydrolase"/>
    <property type="match status" value="1"/>
</dbReference>
<reference evidence="3 4" key="1">
    <citation type="submission" date="2016-06" db="EMBL/GenBank/DDBJ databases">
        <authorList>
            <person name="Kjaerup R.B."/>
            <person name="Dalgaard T.S."/>
            <person name="Juul-Madsen H.R."/>
        </authorList>
    </citation>
    <scope>NUCLEOTIDE SEQUENCE [LARGE SCALE GENOMIC DNA]</scope>
    <source>
        <strain evidence="3 4">1199456.5</strain>
    </source>
</reference>
<dbReference type="SUPFAM" id="SSF53474">
    <property type="entry name" value="alpha/beta-Hydrolases"/>
    <property type="match status" value="1"/>
</dbReference>
<dbReference type="AlphaFoldDB" id="A0A1A0MA09"/>
<gene>
    <name evidence="3" type="ORF">A5642_27830</name>
</gene>
<dbReference type="RefSeq" id="WP_064860207.1">
    <property type="nucleotide sequence ID" value="NZ_LZSF01000226.1"/>
</dbReference>
<dbReference type="InterPro" id="IPR013094">
    <property type="entry name" value="AB_hydrolase_3"/>
</dbReference>
<evidence type="ECO:0000259" key="2">
    <source>
        <dbReference type="Pfam" id="PF07859"/>
    </source>
</evidence>
<keyword evidence="1" id="KW-0378">Hydrolase</keyword>
<comment type="caution">
    <text evidence="3">The sequence shown here is derived from an EMBL/GenBank/DDBJ whole genome shotgun (WGS) entry which is preliminary data.</text>
</comment>
<dbReference type="Proteomes" id="UP000093962">
    <property type="component" value="Unassembled WGS sequence"/>
</dbReference>
<evidence type="ECO:0000313" key="4">
    <source>
        <dbReference type="Proteomes" id="UP000093962"/>
    </source>
</evidence>
<organism evidence="3 4">
    <name type="scientific">Mycolicibacterium mucogenicum</name>
    <name type="common">Mycobacterium mucogenicum</name>
    <dbReference type="NCBI Taxonomy" id="56689"/>
    <lineage>
        <taxon>Bacteria</taxon>
        <taxon>Bacillati</taxon>
        <taxon>Actinomycetota</taxon>
        <taxon>Actinomycetes</taxon>
        <taxon>Mycobacteriales</taxon>
        <taxon>Mycobacteriaceae</taxon>
        <taxon>Mycolicibacterium</taxon>
    </lineage>
</organism>
<dbReference type="EMBL" id="LZSF01000226">
    <property type="protein sequence ID" value="OBA82212.1"/>
    <property type="molecule type" value="Genomic_DNA"/>
</dbReference>